<feature type="compositionally biased region" description="Basic and acidic residues" evidence="8">
    <location>
        <begin position="54"/>
        <end position="67"/>
    </location>
</feature>
<feature type="region of interest" description="Disordered" evidence="8">
    <location>
        <begin position="1"/>
        <end position="74"/>
    </location>
</feature>
<evidence type="ECO:0000256" key="8">
    <source>
        <dbReference type="SAM" id="MobiDB-lite"/>
    </source>
</evidence>
<evidence type="ECO:0000259" key="9">
    <source>
        <dbReference type="PROSITE" id="PS51562"/>
    </source>
</evidence>
<dbReference type="OrthoDB" id="10248867at2759"/>
<dbReference type="Gene3D" id="3.40.50.150">
    <property type="entry name" value="Vaccinia Virus protein VP39"/>
    <property type="match status" value="1"/>
</dbReference>
<evidence type="ECO:0000256" key="1">
    <source>
        <dbReference type="ARBA" id="ARBA00011926"/>
    </source>
</evidence>
<dbReference type="RefSeq" id="XP_031552460.1">
    <property type="nucleotide sequence ID" value="XM_031696600.1"/>
</dbReference>
<keyword evidence="5" id="KW-0694">RNA-binding</keyword>
<proteinExistence type="predicted"/>
<feature type="compositionally biased region" description="Basic and acidic residues" evidence="8">
    <location>
        <begin position="450"/>
        <end position="459"/>
    </location>
</feature>
<evidence type="ECO:0000256" key="3">
    <source>
        <dbReference type="ARBA" id="ARBA00022679"/>
    </source>
</evidence>
<dbReference type="CDD" id="cd02440">
    <property type="entry name" value="AdoMet_MTases"/>
    <property type="match status" value="1"/>
</dbReference>
<dbReference type="InParanoid" id="A0A6P8HIP5"/>
<dbReference type="InterPro" id="IPR004971">
    <property type="entry name" value="mRNA_G-N7_MeTrfase_dom"/>
</dbReference>
<keyword evidence="10" id="KW-1185">Reference proteome</keyword>
<sequence length="548" mass="62004">MAAVEDKTEVQAAESEKTAEDLKSQDKSTSQTNPKEGDSEASKDEGQEQNTNGHSKEEAKSETEPKTDSSNTALGTTVAKHYNEHPEGTKESRKESRIFHMRNFNNWIKSVMINEFLQKIKKYNYRNIHVLDLCCGKGGDLLKWQRGRIRKLVCADIAKVSVDQCEERYKDMKKTAEERRYRDPLFDTQFIVADCSKERLADIYTDEDLVFDLCSCQFSYHYSFESFEQADVMLKNACEKLKPGGYFIGTTPNAYELVNKLKKAEGLEFGNDVFQIKFENKDEFPLYGCKYDFHLEGVVDCPEFLVYFPLLEKMAKNYGMKLVYVKTFHDFFQEHSKDNMGLLSRMNALESYPPKRDGDTQASSSEESYSHAKDFLEGLQSGKTESSTSKYRDHRERSQKHVGTLSKEEWEAAGMYIAFAFVKVDNVNDSAPAHTKTAEASTAPTTTPAAEKEDAKENEAESSSPMETAGEPIEKKHKEDTVEETTDESLSAPTMTTAAAEKEDGADISSAMETARESRKRKYKEDTVEETTDEPSSKKKGEDEAGAE</sequence>
<keyword evidence="2" id="KW-0489">Methyltransferase</keyword>
<dbReference type="InterPro" id="IPR029063">
    <property type="entry name" value="SAM-dependent_MTases_sf"/>
</dbReference>
<keyword evidence="6" id="KW-0506">mRNA capping</keyword>
<protein>
    <recommendedName>
        <fullName evidence="1">mRNA (guanine-N(7))-methyltransferase</fullName>
        <ecNumber evidence="1">2.1.1.56</ecNumber>
    </recommendedName>
</protein>
<name>A0A6P8HIP5_ACTTE</name>
<dbReference type="GO" id="GO:0004482">
    <property type="term" value="F:mRNA 5'-cap (guanine-N7-)-methyltransferase activity"/>
    <property type="evidence" value="ECO:0007669"/>
    <property type="project" value="UniProtKB-EC"/>
</dbReference>
<evidence type="ECO:0000313" key="11">
    <source>
        <dbReference type="RefSeq" id="XP_031552460.1"/>
    </source>
</evidence>
<comment type="catalytic activity">
    <reaction evidence="7">
        <text>a 5'-end (5'-triphosphoguanosine)-ribonucleoside in mRNA + S-adenosyl-L-methionine = a 5'-end (N(7)-methyl 5'-triphosphoguanosine)-ribonucleoside in mRNA + S-adenosyl-L-homocysteine</text>
        <dbReference type="Rhea" id="RHEA:67008"/>
        <dbReference type="Rhea" id="RHEA-COMP:17166"/>
        <dbReference type="Rhea" id="RHEA-COMP:17167"/>
        <dbReference type="ChEBI" id="CHEBI:57856"/>
        <dbReference type="ChEBI" id="CHEBI:59789"/>
        <dbReference type="ChEBI" id="CHEBI:156461"/>
        <dbReference type="ChEBI" id="CHEBI:167617"/>
        <dbReference type="EC" id="2.1.1.56"/>
    </reaction>
</comment>
<evidence type="ECO:0000313" key="10">
    <source>
        <dbReference type="Proteomes" id="UP000515163"/>
    </source>
</evidence>
<dbReference type="KEGG" id="aten:116289651"/>
<dbReference type="Proteomes" id="UP000515163">
    <property type="component" value="Unplaced"/>
</dbReference>
<dbReference type="SUPFAM" id="SSF53335">
    <property type="entry name" value="S-adenosyl-L-methionine-dependent methyltransferases"/>
    <property type="match status" value="1"/>
</dbReference>
<keyword evidence="6" id="KW-0507">mRNA processing</keyword>
<dbReference type="AlphaFoldDB" id="A0A6P8HIP5"/>
<organism evidence="10 11">
    <name type="scientific">Actinia tenebrosa</name>
    <name type="common">Australian red waratah sea anemone</name>
    <dbReference type="NCBI Taxonomy" id="6105"/>
    <lineage>
        <taxon>Eukaryota</taxon>
        <taxon>Metazoa</taxon>
        <taxon>Cnidaria</taxon>
        <taxon>Anthozoa</taxon>
        <taxon>Hexacorallia</taxon>
        <taxon>Actiniaria</taxon>
        <taxon>Actiniidae</taxon>
        <taxon>Actinia</taxon>
    </lineage>
</organism>
<gene>
    <name evidence="11" type="primary">LOC116289651</name>
</gene>
<dbReference type="GO" id="GO:0003723">
    <property type="term" value="F:RNA binding"/>
    <property type="evidence" value="ECO:0007669"/>
    <property type="project" value="UniProtKB-KW"/>
</dbReference>
<evidence type="ECO:0000256" key="7">
    <source>
        <dbReference type="ARBA" id="ARBA00044712"/>
    </source>
</evidence>
<dbReference type="PROSITE" id="PS51562">
    <property type="entry name" value="RNA_CAP0_MT"/>
    <property type="match status" value="1"/>
</dbReference>
<accession>A0A6P8HIP5</accession>
<feature type="compositionally biased region" description="Low complexity" evidence="8">
    <location>
        <begin position="438"/>
        <end position="449"/>
    </location>
</feature>
<keyword evidence="3" id="KW-0808">Transferase</keyword>
<dbReference type="InterPro" id="IPR039753">
    <property type="entry name" value="RG7MT1"/>
</dbReference>
<reference evidence="11" key="1">
    <citation type="submission" date="2025-08" db="UniProtKB">
        <authorList>
            <consortium name="RefSeq"/>
        </authorList>
    </citation>
    <scope>IDENTIFICATION</scope>
    <source>
        <tissue evidence="11">Tentacle</tissue>
    </source>
</reference>
<feature type="compositionally biased region" description="Polar residues" evidence="8">
    <location>
        <begin position="488"/>
        <end position="497"/>
    </location>
</feature>
<feature type="domain" description="MRNA cap 0 methyltransferase" evidence="9">
    <location>
        <begin position="96"/>
        <end position="424"/>
    </location>
</feature>
<keyword evidence="4" id="KW-0949">S-adenosyl-L-methionine</keyword>
<feature type="compositionally biased region" description="Basic and acidic residues" evidence="8">
    <location>
        <begin position="535"/>
        <end position="548"/>
    </location>
</feature>
<evidence type="ECO:0000256" key="6">
    <source>
        <dbReference type="ARBA" id="ARBA00023042"/>
    </source>
</evidence>
<feature type="region of interest" description="Disordered" evidence="8">
    <location>
        <begin position="375"/>
        <end position="403"/>
    </location>
</feature>
<dbReference type="PANTHER" id="PTHR12189">
    <property type="entry name" value="MRNA GUANINE-7- METHYLTRANSFERASE"/>
    <property type="match status" value="1"/>
</dbReference>
<evidence type="ECO:0000256" key="5">
    <source>
        <dbReference type="ARBA" id="ARBA00022884"/>
    </source>
</evidence>
<dbReference type="EC" id="2.1.1.56" evidence="1"/>
<dbReference type="Pfam" id="PF03291">
    <property type="entry name" value="mRNA_G-N7_MeTrfase"/>
    <property type="match status" value="1"/>
</dbReference>
<feature type="compositionally biased region" description="Basic and acidic residues" evidence="8">
    <location>
        <begin position="35"/>
        <end position="46"/>
    </location>
</feature>
<evidence type="ECO:0000256" key="2">
    <source>
        <dbReference type="ARBA" id="ARBA00022603"/>
    </source>
</evidence>
<dbReference type="GO" id="GO:0005634">
    <property type="term" value="C:nucleus"/>
    <property type="evidence" value="ECO:0007669"/>
    <property type="project" value="TreeGrafter"/>
</dbReference>
<evidence type="ECO:0000256" key="4">
    <source>
        <dbReference type="ARBA" id="ARBA00022691"/>
    </source>
</evidence>
<dbReference type="PANTHER" id="PTHR12189:SF2">
    <property type="entry name" value="MRNA CAP GUANINE-N7 METHYLTRANSFERASE"/>
    <property type="match status" value="1"/>
</dbReference>
<dbReference type="FunCoup" id="A0A6P8HIP5">
    <property type="interactions" value="2794"/>
</dbReference>
<feature type="region of interest" description="Disordered" evidence="8">
    <location>
        <begin position="351"/>
        <end position="370"/>
    </location>
</feature>
<feature type="compositionally biased region" description="Basic and acidic residues" evidence="8">
    <location>
        <begin position="1"/>
        <end position="26"/>
    </location>
</feature>
<dbReference type="GeneID" id="116289651"/>
<feature type="region of interest" description="Disordered" evidence="8">
    <location>
        <begin position="433"/>
        <end position="548"/>
    </location>
</feature>